<feature type="region of interest" description="Disordered" evidence="1">
    <location>
        <begin position="27"/>
        <end position="52"/>
    </location>
</feature>
<evidence type="ECO:0000313" key="2">
    <source>
        <dbReference type="EMBL" id="KAA8529253.1"/>
    </source>
</evidence>
<evidence type="ECO:0000313" key="3">
    <source>
        <dbReference type="Proteomes" id="UP000325577"/>
    </source>
</evidence>
<feature type="compositionally biased region" description="Pro residues" evidence="1">
    <location>
        <begin position="31"/>
        <end position="47"/>
    </location>
</feature>
<gene>
    <name evidence="2" type="ORF">F0562_033948</name>
</gene>
<reference evidence="2 3" key="1">
    <citation type="submission" date="2019-09" db="EMBL/GenBank/DDBJ databases">
        <title>A chromosome-level genome assembly of the Chinese tupelo Nyssa sinensis.</title>
        <authorList>
            <person name="Yang X."/>
            <person name="Kang M."/>
            <person name="Yang Y."/>
            <person name="Xiong H."/>
            <person name="Wang M."/>
            <person name="Zhang Z."/>
            <person name="Wang Z."/>
            <person name="Wu H."/>
            <person name="Ma T."/>
            <person name="Liu J."/>
            <person name="Xi Z."/>
        </authorList>
    </citation>
    <scope>NUCLEOTIDE SEQUENCE [LARGE SCALE GENOMIC DNA]</scope>
    <source>
        <strain evidence="2">J267</strain>
        <tissue evidence="2">Leaf</tissue>
    </source>
</reference>
<proteinExistence type="predicted"/>
<dbReference type="OrthoDB" id="1736465at2759"/>
<keyword evidence="3" id="KW-1185">Reference proteome</keyword>
<evidence type="ECO:0000256" key="1">
    <source>
        <dbReference type="SAM" id="MobiDB-lite"/>
    </source>
</evidence>
<accession>A0A5J5AE42</accession>
<dbReference type="AlphaFoldDB" id="A0A5J5AE42"/>
<protein>
    <submittedName>
        <fullName evidence="2">Uncharacterized protein</fullName>
    </submittedName>
</protein>
<dbReference type="EMBL" id="CM018044">
    <property type="protein sequence ID" value="KAA8529253.1"/>
    <property type="molecule type" value="Genomic_DNA"/>
</dbReference>
<dbReference type="Proteomes" id="UP000325577">
    <property type="component" value="Linkage Group LG20"/>
</dbReference>
<sequence>MGWPRSSCSALVSSIKTSTFWLQSFFTKPEQSPPPQAPPPSWPPRQSPPDSTFIPVFEYSNPQLPTVSSPTTPYPPFIDTSPPTISAQAHVIDLSTIESLHDCQETFSARKSAQSEGSPVYIVQNTNTHTAAQSTQPQMLNPIAQLFRDQDLGKTAMTFVVPITTGILSVYTKISPPTKGSPPLPSPLTLLSLCVGLCALWNGILLRSKFPNAANAVEQLGAVSIFFAFYSVRQISQSSDTLIMLLLVVESIEEEKRYIFGSCH</sequence>
<name>A0A5J5AE42_9ASTE</name>
<organism evidence="2 3">
    <name type="scientific">Nyssa sinensis</name>
    <dbReference type="NCBI Taxonomy" id="561372"/>
    <lineage>
        <taxon>Eukaryota</taxon>
        <taxon>Viridiplantae</taxon>
        <taxon>Streptophyta</taxon>
        <taxon>Embryophyta</taxon>
        <taxon>Tracheophyta</taxon>
        <taxon>Spermatophyta</taxon>
        <taxon>Magnoliopsida</taxon>
        <taxon>eudicotyledons</taxon>
        <taxon>Gunneridae</taxon>
        <taxon>Pentapetalae</taxon>
        <taxon>asterids</taxon>
        <taxon>Cornales</taxon>
        <taxon>Nyssaceae</taxon>
        <taxon>Nyssa</taxon>
    </lineage>
</organism>